<feature type="chain" id="PRO_5034408453" evidence="1">
    <location>
        <begin position="26"/>
        <end position="82"/>
    </location>
</feature>
<comment type="caution">
    <text evidence="2">The sequence shown here is derived from an EMBL/GenBank/DDBJ whole genome shotgun (WGS) entry which is preliminary data.</text>
</comment>
<proteinExistence type="predicted"/>
<evidence type="ECO:0000256" key="1">
    <source>
        <dbReference type="SAM" id="SignalP"/>
    </source>
</evidence>
<dbReference type="EMBL" id="BLAL01000080">
    <property type="protein sequence ID" value="GES84465.1"/>
    <property type="molecule type" value="Genomic_DNA"/>
</dbReference>
<name>A0A8H3LF21_9GLOM</name>
<dbReference type="OrthoDB" id="2379439at2759"/>
<dbReference type="Proteomes" id="UP000615446">
    <property type="component" value="Unassembled WGS sequence"/>
</dbReference>
<feature type="signal peptide" evidence="1">
    <location>
        <begin position="1"/>
        <end position="25"/>
    </location>
</feature>
<evidence type="ECO:0000313" key="3">
    <source>
        <dbReference type="Proteomes" id="UP000615446"/>
    </source>
</evidence>
<evidence type="ECO:0000313" key="2">
    <source>
        <dbReference type="EMBL" id="GES84465.1"/>
    </source>
</evidence>
<keyword evidence="1" id="KW-0732">Signal</keyword>
<accession>A0A8H3LF21</accession>
<reference evidence="2" key="1">
    <citation type="submission" date="2019-10" db="EMBL/GenBank/DDBJ databases">
        <title>Conservation and host-specific expression of non-tandemly repeated heterogenous ribosome RNA gene in arbuscular mycorrhizal fungi.</title>
        <authorList>
            <person name="Maeda T."/>
            <person name="Kobayashi Y."/>
            <person name="Nakagawa T."/>
            <person name="Ezawa T."/>
            <person name="Yamaguchi K."/>
            <person name="Bino T."/>
            <person name="Nishimoto Y."/>
            <person name="Shigenobu S."/>
            <person name="Kawaguchi M."/>
        </authorList>
    </citation>
    <scope>NUCLEOTIDE SEQUENCE</scope>
    <source>
        <strain evidence="2">HR1</strain>
    </source>
</reference>
<organism evidence="2 3">
    <name type="scientific">Rhizophagus clarus</name>
    <dbReference type="NCBI Taxonomy" id="94130"/>
    <lineage>
        <taxon>Eukaryota</taxon>
        <taxon>Fungi</taxon>
        <taxon>Fungi incertae sedis</taxon>
        <taxon>Mucoromycota</taxon>
        <taxon>Glomeromycotina</taxon>
        <taxon>Glomeromycetes</taxon>
        <taxon>Glomerales</taxon>
        <taxon>Glomeraceae</taxon>
        <taxon>Rhizophagus</taxon>
    </lineage>
</organism>
<gene>
    <name evidence="2" type="ORF">RCL2_001158200</name>
</gene>
<dbReference type="AlphaFoldDB" id="A0A8H3LF21"/>
<sequence length="82" mass="9492">MHKLLFYILFIIAILSFLHTTSVYSYPVGACDIENCEDEMAERDYNPDPWSKINDDDELKVINLPARNGPLRILFNILVVSF</sequence>
<protein>
    <submittedName>
        <fullName evidence="2">Uncharacterized protein</fullName>
    </submittedName>
</protein>